<dbReference type="Proteomes" id="UP000287853">
    <property type="component" value="Unassembled WGS sequence"/>
</dbReference>
<dbReference type="Gene3D" id="3.90.1570.10">
    <property type="entry name" value="tt1808, chain A"/>
    <property type="match status" value="1"/>
</dbReference>
<sequence length="189" mass="21991">MMQAVKKERFINIDEYLAAERGGSEKHEWYKGECFAMAGGTRWHNILSSRIVTALVEHLDGTPCTPYMADFRLSIEAHQHYVYPDIMVVCKESSYVADDMANNAEIVLEVLSKGTESYDRGQKFLHYQSVPLLREYILVSQDAMQVEIYRRREDGRWEYQRLTRPSDSLFFETIDCSIVLEKLYSSIPL</sequence>
<dbReference type="AlphaFoldDB" id="A0A3S3R7U6"/>
<dbReference type="PANTHER" id="PTHR36558">
    <property type="entry name" value="GLR1098 PROTEIN"/>
    <property type="match status" value="1"/>
</dbReference>
<dbReference type="InterPro" id="IPR012296">
    <property type="entry name" value="Nuclease_put_TT1808"/>
</dbReference>
<protein>
    <submittedName>
        <fullName evidence="2">Endonuclease, Uma2 family (Restriction endonuclease fold)</fullName>
    </submittedName>
</protein>
<dbReference type="PANTHER" id="PTHR36558:SF1">
    <property type="entry name" value="RESTRICTION ENDONUCLEASE DOMAIN-CONTAINING PROTEIN-RELATED"/>
    <property type="match status" value="1"/>
</dbReference>
<evidence type="ECO:0000259" key="1">
    <source>
        <dbReference type="Pfam" id="PF05685"/>
    </source>
</evidence>
<keyword evidence="2" id="KW-0540">Nuclease</keyword>
<feature type="domain" description="Putative restriction endonuclease" evidence="1">
    <location>
        <begin position="14"/>
        <end position="169"/>
    </location>
</feature>
<dbReference type="SUPFAM" id="SSF52980">
    <property type="entry name" value="Restriction endonuclease-like"/>
    <property type="match status" value="1"/>
</dbReference>
<keyword evidence="2" id="KW-0255">Endonuclease</keyword>
<gene>
    <name evidence="2" type="ORF">H206_01391</name>
</gene>
<keyword evidence="2" id="KW-0378">Hydrolase</keyword>
<dbReference type="GO" id="GO:0004519">
    <property type="term" value="F:endonuclease activity"/>
    <property type="evidence" value="ECO:0007669"/>
    <property type="project" value="UniProtKB-KW"/>
</dbReference>
<reference evidence="2 3" key="1">
    <citation type="submission" date="2017-01" db="EMBL/GenBank/DDBJ databases">
        <title>The cable genome- insights into the physiology and evolution of filamentous bacteria capable of sulfide oxidation via long distance electron transfer.</title>
        <authorList>
            <person name="Schreiber L."/>
            <person name="Bjerg J.T."/>
            <person name="Boggild A."/>
            <person name="Van De Vossenberg J."/>
            <person name="Meysman F."/>
            <person name="Nielsen L.P."/>
            <person name="Schramm A."/>
            <person name="Kjeldsen K.U."/>
        </authorList>
    </citation>
    <scope>NUCLEOTIDE SEQUENCE [LARGE SCALE GENOMIC DNA]</scope>
    <source>
        <strain evidence="2">MCF</strain>
    </source>
</reference>
<dbReference type="InterPro" id="IPR011335">
    <property type="entry name" value="Restrct_endonuc-II-like"/>
</dbReference>
<dbReference type="Pfam" id="PF05685">
    <property type="entry name" value="Uma2"/>
    <property type="match status" value="1"/>
</dbReference>
<comment type="caution">
    <text evidence="2">The sequence shown here is derived from an EMBL/GenBank/DDBJ whole genome shotgun (WGS) entry which is preliminary data.</text>
</comment>
<keyword evidence="3" id="KW-1185">Reference proteome</keyword>
<dbReference type="InterPro" id="IPR008538">
    <property type="entry name" value="Uma2"/>
</dbReference>
<evidence type="ECO:0000313" key="2">
    <source>
        <dbReference type="EMBL" id="RWX46313.1"/>
    </source>
</evidence>
<name>A0A3S3R7U6_9BACT</name>
<organism evidence="2 3">
    <name type="scientific">Candidatus Electrothrix aarhusensis</name>
    <dbReference type="NCBI Taxonomy" id="1859131"/>
    <lineage>
        <taxon>Bacteria</taxon>
        <taxon>Pseudomonadati</taxon>
        <taxon>Thermodesulfobacteriota</taxon>
        <taxon>Desulfobulbia</taxon>
        <taxon>Desulfobulbales</taxon>
        <taxon>Desulfobulbaceae</taxon>
        <taxon>Candidatus Electrothrix</taxon>
    </lineage>
</organism>
<proteinExistence type="predicted"/>
<evidence type="ECO:0000313" key="3">
    <source>
        <dbReference type="Proteomes" id="UP000287853"/>
    </source>
</evidence>
<dbReference type="CDD" id="cd06260">
    <property type="entry name" value="DUF820-like"/>
    <property type="match status" value="1"/>
</dbReference>
<dbReference type="EMBL" id="MTKO01000066">
    <property type="protein sequence ID" value="RWX46313.1"/>
    <property type="molecule type" value="Genomic_DNA"/>
</dbReference>
<accession>A0A3S3R7U6</accession>